<feature type="transmembrane region" description="Helical" evidence="1">
    <location>
        <begin position="43"/>
        <end position="60"/>
    </location>
</feature>
<sequence>MRFRDRLYQFMQGRYGPDQFTYFLMGTYVVLTLLSMFLRFPVVYAVLNVLSYAAAIYMLFRMFSRNIYKRQAENQMFLRFWAPFGRFFSLQKRRVKEGKTSRFYCCPKCRQIIRVPKGKGKIQITCPKCRNSFIKKT</sequence>
<dbReference type="Proteomes" id="UP000292927">
    <property type="component" value="Unassembled WGS sequence"/>
</dbReference>
<keyword evidence="1" id="KW-0812">Transmembrane</keyword>
<reference evidence="2 3" key="1">
    <citation type="submission" date="2019-02" db="EMBL/GenBank/DDBJ databases">
        <title>Genomic Encyclopedia of Type Strains, Phase IV (KMG-IV): sequencing the most valuable type-strain genomes for metagenomic binning, comparative biology and taxonomic classification.</title>
        <authorList>
            <person name="Goeker M."/>
        </authorList>
    </citation>
    <scope>NUCLEOTIDE SEQUENCE [LARGE SCALE GENOMIC DNA]</scope>
    <source>
        <strain evidence="2 3">DSM 29486</strain>
    </source>
</reference>
<dbReference type="CDD" id="cd20335">
    <property type="entry name" value="BRcat_RBR"/>
    <property type="match status" value="1"/>
</dbReference>
<feature type="transmembrane region" description="Helical" evidence="1">
    <location>
        <begin position="20"/>
        <end position="37"/>
    </location>
</feature>
<keyword evidence="3" id="KW-1185">Reference proteome</keyword>
<name>A0A4Q7PK04_9FIRM</name>
<keyword evidence="1" id="KW-0472">Membrane</keyword>
<dbReference type="EMBL" id="SGXF01000002">
    <property type="protein sequence ID" value="RZT01033.1"/>
    <property type="molecule type" value="Genomic_DNA"/>
</dbReference>
<evidence type="ECO:0000313" key="2">
    <source>
        <dbReference type="EMBL" id="RZT01033.1"/>
    </source>
</evidence>
<dbReference type="RefSeq" id="WP_130434563.1">
    <property type="nucleotide sequence ID" value="NZ_SGXF01000002.1"/>
</dbReference>
<gene>
    <name evidence="2" type="ORF">EV209_1471</name>
</gene>
<comment type="caution">
    <text evidence="2">The sequence shown here is derived from an EMBL/GenBank/DDBJ whole genome shotgun (WGS) entry which is preliminary data.</text>
</comment>
<dbReference type="OrthoDB" id="3174166at2"/>
<organism evidence="2 3">
    <name type="scientific">Cuneatibacter caecimuris</name>
    <dbReference type="NCBI Taxonomy" id="1796618"/>
    <lineage>
        <taxon>Bacteria</taxon>
        <taxon>Bacillati</taxon>
        <taxon>Bacillota</taxon>
        <taxon>Clostridia</taxon>
        <taxon>Lachnospirales</taxon>
        <taxon>Lachnospiraceae</taxon>
        <taxon>Cuneatibacter</taxon>
    </lineage>
</organism>
<protein>
    <recommendedName>
        <fullName evidence="4">Zn-finger containing protein</fullName>
    </recommendedName>
</protein>
<proteinExistence type="predicted"/>
<evidence type="ECO:0008006" key="4">
    <source>
        <dbReference type="Google" id="ProtNLM"/>
    </source>
</evidence>
<accession>A0A4Q7PK04</accession>
<evidence type="ECO:0000313" key="3">
    <source>
        <dbReference type="Proteomes" id="UP000292927"/>
    </source>
</evidence>
<keyword evidence="1" id="KW-1133">Transmembrane helix</keyword>
<dbReference type="AlphaFoldDB" id="A0A4Q7PK04"/>
<evidence type="ECO:0000256" key="1">
    <source>
        <dbReference type="SAM" id="Phobius"/>
    </source>
</evidence>